<dbReference type="AlphaFoldDB" id="A0A7K1GMU8"/>
<reference evidence="1 2" key="1">
    <citation type="journal article" date="2006" name="Int. J. Syst. Evol. Microbiol.">
        <title>Myroides pelagicus sp. nov., isolated from seawater in Thailand.</title>
        <authorList>
            <person name="Yoon J."/>
            <person name="Maneerat S."/>
            <person name="Kawai F."/>
            <person name="Yokota A."/>
        </authorList>
    </citation>
    <scope>NUCLEOTIDE SEQUENCE [LARGE SCALE GENOMIC DNA]</scope>
    <source>
        <strain evidence="1 2">SM1T</strain>
    </source>
</reference>
<dbReference type="EMBL" id="WMJY01000012">
    <property type="protein sequence ID" value="MTH29703.1"/>
    <property type="molecule type" value="Genomic_DNA"/>
</dbReference>
<evidence type="ECO:0000313" key="1">
    <source>
        <dbReference type="EMBL" id="MTH29703.1"/>
    </source>
</evidence>
<dbReference type="Proteomes" id="UP000488936">
    <property type="component" value="Unassembled WGS sequence"/>
</dbReference>
<gene>
    <name evidence="1" type="ORF">GJV77_07205</name>
</gene>
<organism evidence="1 2">
    <name type="scientific">Myroides pelagicus</name>
    <dbReference type="NCBI Taxonomy" id="270914"/>
    <lineage>
        <taxon>Bacteria</taxon>
        <taxon>Pseudomonadati</taxon>
        <taxon>Bacteroidota</taxon>
        <taxon>Flavobacteriia</taxon>
        <taxon>Flavobacteriales</taxon>
        <taxon>Flavobacteriaceae</taxon>
        <taxon>Myroides</taxon>
    </lineage>
</organism>
<accession>A0A7K1GMU8</accession>
<keyword evidence="2" id="KW-1185">Reference proteome</keyword>
<name>A0A7K1GMU8_9FLAO</name>
<proteinExistence type="predicted"/>
<protein>
    <submittedName>
        <fullName evidence="1">Uncharacterized protein</fullName>
    </submittedName>
</protein>
<comment type="caution">
    <text evidence="1">The sequence shown here is derived from an EMBL/GenBank/DDBJ whole genome shotgun (WGS) entry which is preliminary data.</text>
</comment>
<sequence>MFIFLVSTTEFAQLLRVPVLIEHYAEHKAYNTDLSFFGFLQIHYCNNYKENSDPIHEKLPFVSHINTISFIGIVYSIPPISFEKVKINTTHNKIHAFNEDIMESSYLSSIWQPPKYC</sequence>
<evidence type="ECO:0000313" key="2">
    <source>
        <dbReference type="Proteomes" id="UP000488936"/>
    </source>
</evidence>